<dbReference type="PROSITE" id="PS00078">
    <property type="entry name" value="COX2"/>
    <property type="match status" value="1"/>
</dbReference>
<keyword evidence="4 11" id="KW-0479">Metal-binding</keyword>
<dbReference type="PROSITE" id="PS51007">
    <property type="entry name" value="CYTC"/>
    <property type="match status" value="1"/>
</dbReference>
<reference evidence="14" key="1">
    <citation type="journal article" date="2020" name="mSystems">
        <title>Genome- and Community-Level Interaction Insights into Carbon Utilization and Element Cycling Functions of Hydrothermarchaeota in Hydrothermal Sediment.</title>
        <authorList>
            <person name="Zhou Z."/>
            <person name="Liu Y."/>
            <person name="Xu W."/>
            <person name="Pan J."/>
            <person name="Luo Z.H."/>
            <person name="Li M."/>
        </authorList>
    </citation>
    <scope>NUCLEOTIDE SEQUENCE [LARGE SCALE GENOMIC DNA]</scope>
    <source>
        <strain evidence="14">SpSt-556</strain>
    </source>
</reference>
<evidence type="ECO:0000256" key="9">
    <source>
        <dbReference type="ARBA" id="ARBA00031399"/>
    </source>
</evidence>
<dbReference type="Pfam" id="PF00034">
    <property type="entry name" value="Cytochrom_C"/>
    <property type="match status" value="1"/>
</dbReference>
<dbReference type="SUPFAM" id="SSF46626">
    <property type="entry name" value="Cytochrome c"/>
    <property type="match status" value="1"/>
</dbReference>
<dbReference type="PANTHER" id="PTHR42838:SF2">
    <property type="entry name" value="NITROUS-OXIDE REDUCTASE"/>
    <property type="match status" value="1"/>
</dbReference>
<dbReference type="PROSITE" id="PS50857">
    <property type="entry name" value="COX2_CUA"/>
    <property type="match status" value="1"/>
</dbReference>
<accession>A0A7C4Q4Y9</accession>
<name>A0A7C4Q4Y9_9CHLR</name>
<keyword evidence="7" id="KW-0186">Copper</keyword>
<gene>
    <name evidence="14" type="ORF">ENT17_07820</name>
</gene>
<evidence type="ECO:0000256" key="5">
    <source>
        <dbReference type="ARBA" id="ARBA00022982"/>
    </source>
</evidence>
<dbReference type="PANTHER" id="PTHR42838">
    <property type="entry name" value="CYTOCHROME C OXIDASE SUBUNIT II"/>
    <property type="match status" value="1"/>
</dbReference>
<feature type="domain" description="Cytochrome c" evidence="13">
    <location>
        <begin position="225"/>
        <end position="325"/>
    </location>
</feature>
<evidence type="ECO:0000256" key="6">
    <source>
        <dbReference type="ARBA" id="ARBA00023004"/>
    </source>
</evidence>
<keyword evidence="6 11" id="KW-0408">Iron</keyword>
<evidence type="ECO:0000256" key="10">
    <source>
        <dbReference type="ARBA" id="ARBA00047816"/>
    </source>
</evidence>
<evidence type="ECO:0000259" key="13">
    <source>
        <dbReference type="PROSITE" id="PS51007"/>
    </source>
</evidence>
<comment type="function">
    <text evidence="8">Subunits I and II form the functional core of the enzyme complex. Electrons originating in cytochrome c are transferred via heme a and Cu(A) to the binuclear center formed by heme a3 and Cu(B).</text>
</comment>
<organism evidence="14">
    <name type="scientific">Bellilinea caldifistulae</name>
    <dbReference type="NCBI Taxonomy" id="360411"/>
    <lineage>
        <taxon>Bacteria</taxon>
        <taxon>Bacillati</taxon>
        <taxon>Chloroflexota</taxon>
        <taxon>Anaerolineae</taxon>
        <taxon>Anaerolineales</taxon>
        <taxon>Anaerolineaceae</taxon>
        <taxon>Bellilinea</taxon>
    </lineage>
</organism>
<dbReference type="Pfam" id="PF00116">
    <property type="entry name" value="COX2"/>
    <property type="match status" value="1"/>
</dbReference>
<dbReference type="InterPro" id="IPR001505">
    <property type="entry name" value="Copper_CuA"/>
</dbReference>
<protein>
    <recommendedName>
        <fullName evidence="9">Cytochrome aa3 subunit 2</fullName>
    </recommendedName>
</protein>
<dbReference type="InterPro" id="IPR002429">
    <property type="entry name" value="CcO_II-like_C"/>
</dbReference>
<dbReference type="Gene3D" id="2.60.40.420">
    <property type="entry name" value="Cupredoxins - blue copper proteins"/>
    <property type="match status" value="1"/>
</dbReference>
<dbReference type="GO" id="GO:0020037">
    <property type="term" value="F:heme binding"/>
    <property type="evidence" value="ECO:0007669"/>
    <property type="project" value="InterPro"/>
</dbReference>
<dbReference type="InterPro" id="IPR008972">
    <property type="entry name" value="Cupredoxin"/>
</dbReference>
<dbReference type="InterPro" id="IPR036909">
    <property type="entry name" value="Cyt_c-like_dom_sf"/>
</dbReference>
<dbReference type="GO" id="GO:0030313">
    <property type="term" value="C:cell envelope"/>
    <property type="evidence" value="ECO:0007669"/>
    <property type="project" value="UniProtKB-SubCell"/>
</dbReference>
<dbReference type="SUPFAM" id="SSF49503">
    <property type="entry name" value="Cupredoxins"/>
    <property type="match status" value="1"/>
</dbReference>
<evidence type="ECO:0000259" key="12">
    <source>
        <dbReference type="PROSITE" id="PS50857"/>
    </source>
</evidence>
<sequence>MKQEYWARALLVVLIGAALLIPFAGKWLQAIPNDLPTWVIHARRPEKGGWSPNKITARVGEPLKLRLTSEDVIHGFAIGKMDEPSVEVEPGKVVEVNLMFNQPGTYTFYCTRWCGKNHWRMRGVIEVVGEGAPIVEDQPLYLKMRLEIDAPHPAEEVPSNSVDPQQGSTFASLLPSYALDKQTYRTSSPAKLWLRLQAEQKLIELSDDETWNIVAWIWEQQTSPELLAEAKQLYAKNCAACHGETGKGDGVMVRDLMPPDTEGHFSGERTRPPDFTDPNHLFGASPALLEGKIIRGGMGTGMPYWGPILTDEQIEALVSYIFQFAWEK</sequence>
<proteinExistence type="predicted"/>
<keyword evidence="3 11" id="KW-0349">Heme</keyword>
<evidence type="ECO:0000256" key="3">
    <source>
        <dbReference type="ARBA" id="ARBA00022617"/>
    </source>
</evidence>
<dbReference type="PRINTS" id="PR00605">
    <property type="entry name" value="CYTCHROMECIC"/>
</dbReference>
<evidence type="ECO:0000256" key="8">
    <source>
        <dbReference type="ARBA" id="ARBA00024688"/>
    </source>
</evidence>
<evidence type="ECO:0000256" key="1">
    <source>
        <dbReference type="ARBA" id="ARBA00004196"/>
    </source>
</evidence>
<comment type="caution">
    <text evidence="14">The sequence shown here is derived from an EMBL/GenBank/DDBJ whole genome shotgun (WGS) entry which is preliminary data.</text>
</comment>
<evidence type="ECO:0000256" key="2">
    <source>
        <dbReference type="ARBA" id="ARBA00022448"/>
    </source>
</evidence>
<dbReference type="InterPro" id="IPR009056">
    <property type="entry name" value="Cyt_c-like_dom"/>
</dbReference>
<dbReference type="InterPro" id="IPR051403">
    <property type="entry name" value="NosZ/Cyto_c_oxidase_sub2"/>
</dbReference>
<dbReference type="GO" id="GO:0004129">
    <property type="term" value="F:cytochrome-c oxidase activity"/>
    <property type="evidence" value="ECO:0007669"/>
    <property type="project" value="UniProtKB-EC"/>
</dbReference>
<evidence type="ECO:0000256" key="11">
    <source>
        <dbReference type="PROSITE-ProRule" id="PRU00433"/>
    </source>
</evidence>
<feature type="domain" description="Cytochrome oxidase subunit II copper A binding" evidence="12">
    <location>
        <begin position="1"/>
        <end position="144"/>
    </location>
</feature>
<dbReference type="AlphaFoldDB" id="A0A7C4Q4Y9"/>
<dbReference type="GO" id="GO:0016020">
    <property type="term" value="C:membrane"/>
    <property type="evidence" value="ECO:0007669"/>
    <property type="project" value="InterPro"/>
</dbReference>
<evidence type="ECO:0000313" key="14">
    <source>
        <dbReference type="EMBL" id="HGS87512.1"/>
    </source>
</evidence>
<evidence type="ECO:0000256" key="7">
    <source>
        <dbReference type="ARBA" id="ARBA00023008"/>
    </source>
</evidence>
<comment type="catalytic activity">
    <reaction evidence="10">
        <text>4 Fe(II)-[cytochrome c] + O2 + 8 H(+)(in) = 4 Fe(III)-[cytochrome c] + 2 H2O + 4 H(+)(out)</text>
        <dbReference type="Rhea" id="RHEA:11436"/>
        <dbReference type="Rhea" id="RHEA-COMP:10350"/>
        <dbReference type="Rhea" id="RHEA-COMP:14399"/>
        <dbReference type="ChEBI" id="CHEBI:15377"/>
        <dbReference type="ChEBI" id="CHEBI:15378"/>
        <dbReference type="ChEBI" id="CHEBI:15379"/>
        <dbReference type="ChEBI" id="CHEBI:29033"/>
        <dbReference type="ChEBI" id="CHEBI:29034"/>
        <dbReference type="EC" id="7.1.1.9"/>
    </reaction>
</comment>
<dbReference type="GO" id="GO:0005506">
    <property type="term" value="F:iron ion binding"/>
    <property type="evidence" value="ECO:0007669"/>
    <property type="project" value="InterPro"/>
</dbReference>
<keyword evidence="5" id="KW-0249">Electron transport</keyword>
<dbReference type="Gene3D" id="1.10.760.10">
    <property type="entry name" value="Cytochrome c-like domain"/>
    <property type="match status" value="1"/>
</dbReference>
<dbReference type="GO" id="GO:0005507">
    <property type="term" value="F:copper ion binding"/>
    <property type="evidence" value="ECO:0007669"/>
    <property type="project" value="InterPro"/>
</dbReference>
<dbReference type="EMBL" id="DSXR01000079">
    <property type="protein sequence ID" value="HGS87512.1"/>
    <property type="molecule type" value="Genomic_DNA"/>
</dbReference>
<evidence type="ECO:0000256" key="4">
    <source>
        <dbReference type="ARBA" id="ARBA00022723"/>
    </source>
</evidence>
<dbReference type="InterPro" id="IPR008168">
    <property type="entry name" value="Cyt_C_IC"/>
</dbReference>
<keyword evidence="2" id="KW-0813">Transport</keyword>
<comment type="subcellular location">
    <subcellularLocation>
        <location evidence="1">Cell envelope</location>
    </subcellularLocation>
</comment>